<proteinExistence type="inferred from homology"/>
<dbReference type="SMART" id="SM00671">
    <property type="entry name" value="SEL1"/>
    <property type="match status" value="4"/>
</dbReference>
<dbReference type="AlphaFoldDB" id="A0A836J9G5"/>
<dbReference type="Gene3D" id="1.25.40.10">
    <property type="entry name" value="Tetratricopeptide repeat domain"/>
    <property type="match status" value="1"/>
</dbReference>
<feature type="non-terminal residue" evidence="5">
    <location>
        <position position="486"/>
    </location>
</feature>
<gene>
    <name evidence="5" type="ORF">G6Z75_0013154</name>
</gene>
<dbReference type="Proteomes" id="UP000667349">
    <property type="component" value="Unassembled WGS sequence"/>
</dbReference>
<evidence type="ECO:0000313" key="5">
    <source>
        <dbReference type="EMBL" id="KAG5311312.1"/>
    </source>
</evidence>
<comment type="caution">
    <text evidence="5">The sequence shown here is derived from an EMBL/GenBank/DDBJ whole genome shotgun (WGS) entry which is preliminary data.</text>
</comment>
<evidence type="ECO:0000256" key="2">
    <source>
        <dbReference type="ARBA" id="ARBA00008486"/>
    </source>
</evidence>
<dbReference type="GO" id="GO:0016671">
    <property type="term" value="F:oxidoreductase activity, acting on a sulfur group of donors, disulfide as acceptor"/>
    <property type="evidence" value="ECO:0007669"/>
    <property type="project" value="InterPro"/>
</dbReference>
<protein>
    <submittedName>
        <fullName evidence="5">COA7 factor</fullName>
    </submittedName>
</protein>
<evidence type="ECO:0000256" key="4">
    <source>
        <dbReference type="ARBA" id="ARBA00023180"/>
    </source>
</evidence>
<comment type="similarity">
    <text evidence="1">Belongs to the GILT family.</text>
</comment>
<keyword evidence="4" id="KW-0325">Glycoprotein</keyword>
<dbReference type="GO" id="GO:0005758">
    <property type="term" value="C:mitochondrial intermembrane space"/>
    <property type="evidence" value="ECO:0007669"/>
    <property type="project" value="TreeGrafter"/>
</dbReference>
<keyword evidence="6" id="KW-1185">Reference proteome</keyword>
<dbReference type="Pfam" id="PF03227">
    <property type="entry name" value="GILT"/>
    <property type="match status" value="1"/>
</dbReference>
<name>A0A836J9G5_9HYME</name>
<organism evidence="5 6">
    <name type="scientific">Acromyrmex insinuator</name>
    <dbReference type="NCBI Taxonomy" id="230686"/>
    <lineage>
        <taxon>Eukaryota</taxon>
        <taxon>Metazoa</taxon>
        <taxon>Ecdysozoa</taxon>
        <taxon>Arthropoda</taxon>
        <taxon>Hexapoda</taxon>
        <taxon>Insecta</taxon>
        <taxon>Pterygota</taxon>
        <taxon>Neoptera</taxon>
        <taxon>Endopterygota</taxon>
        <taxon>Hymenoptera</taxon>
        <taxon>Apocrita</taxon>
        <taxon>Aculeata</taxon>
        <taxon>Formicoidea</taxon>
        <taxon>Formicidae</taxon>
        <taxon>Myrmicinae</taxon>
        <taxon>Acromyrmex</taxon>
    </lineage>
</organism>
<evidence type="ECO:0000256" key="3">
    <source>
        <dbReference type="ARBA" id="ARBA00022737"/>
    </source>
</evidence>
<dbReference type="Pfam" id="PF08238">
    <property type="entry name" value="Sel1"/>
    <property type="match status" value="4"/>
</dbReference>
<dbReference type="PANTHER" id="PTHR13891">
    <property type="entry name" value="CYTOCHROME C OXIDASE ASSEMBLY FACTOR 7"/>
    <property type="match status" value="1"/>
</dbReference>
<comment type="similarity">
    <text evidence="2">Belongs to the hcp beta-lactamase family.</text>
</comment>
<sequence>MAYNLKNEEEVNEYLKNLHIEYQFGCYSEKNPEVCHLLGNFYEAIKVDTDKAASLYKTTCDQYNYARSCAKFGDFKVIGKGCEKDIPTAYKYLSKSCELNDEYGCLHAGVLGTSKSDVGEKDRATQIHAGAKYLKKACDIYNLDKACFYLSGIYLGGLENFIEKNYKEAYKLSLKSCELGNPYACANLSQMHSRGEGAQKNPELAATFKKRATELYEEHQGIFNLTISGLKRLPCDSLINDTTNITMRFYFFLISRTWLAAAVFVTLVSHGILSNAQSTDSESNKNVINVDVYYESLCSDSMRWIVNQLVPSYPELKRRIHVTLVPFGKATHHRESETGPWQFSCQHGPSECRGNKAQACAIHAIQSSEATENHQPLMVNLVGCAMLAGTPGTAVPQCAQAVGLSTETRKLIDDCIASPLADNLLAANGDKTEALQSPLRFVPTIVINGVYSKENQDEAIRNFPKLICRHLTAEKPSICSSESAEN</sequence>
<dbReference type="SUPFAM" id="SSF81901">
    <property type="entry name" value="HCP-like"/>
    <property type="match status" value="2"/>
</dbReference>
<evidence type="ECO:0000256" key="1">
    <source>
        <dbReference type="ARBA" id="ARBA00005679"/>
    </source>
</evidence>
<reference evidence="5" key="1">
    <citation type="submission" date="2020-02" db="EMBL/GenBank/DDBJ databases">
        <title>Relaxed selection underlies rapid genomic changes in the transitions from sociality to social parasitism in ants.</title>
        <authorList>
            <person name="Bi X."/>
        </authorList>
    </citation>
    <scope>NUCLEOTIDE SEQUENCE</scope>
    <source>
        <strain evidence="5">BGI-DK2013a</strain>
        <tissue evidence="5">Whole body</tissue>
    </source>
</reference>
<dbReference type="InterPro" id="IPR011990">
    <property type="entry name" value="TPR-like_helical_dom_sf"/>
</dbReference>
<dbReference type="InterPro" id="IPR006597">
    <property type="entry name" value="Sel1-like"/>
</dbReference>
<accession>A0A836J9G5</accession>
<evidence type="ECO:0000313" key="6">
    <source>
        <dbReference type="Proteomes" id="UP000667349"/>
    </source>
</evidence>
<dbReference type="InterPro" id="IPR004911">
    <property type="entry name" value="Interferon-induced_GILT"/>
</dbReference>
<dbReference type="EMBL" id="JAANHZ010000417">
    <property type="protein sequence ID" value="KAG5311312.1"/>
    <property type="molecule type" value="Genomic_DNA"/>
</dbReference>
<feature type="non-terminal residue" evidence="5">
    <location>
        <position position="1"/>
    </location>
</feature>
<dbReference type="InterPro" id="IPR040239">
    <property type="entry name" value="HcpB-like"/>
</dbReference>
<dbReference type="PANTHER" id="PTHR13891:SF1">
    <property type="entry name" value="CYTOCHROME C OXIDASE ASSEMBLY FACTOR 7"/>
    <property type="match status" value="1"/>
</dbReference>
<keyword evidence="3" id="KW-0677">Repeat</keyword>